<dbReference type="SMART" id="SM00347">
    <property type="entry name" value="HTH_MARR"/>
    <property type="match status" value="1"/>
</dbReference>
<dbReference type="EMBL" id="SWVK01000009">
    <property type="protein sequence ID" value="NFN35130.1"/>
    <property type="molecule type" value="Genomic_DNA"/>
</dbReference>
<dbReference type="InterPro" id="IPR036388">
    <property type="entry name" value="WH-like_DNA-bd_sf"/>
</dbReference>
<feature type="domain" description="HTH marR-type" evidence="1">
    <location>
        <begin position="1"/>
        <end position="142"/>
    </location>
</feature>
<dbReference type="AlphaFoldDB" id="A0A0M1LU65"/>
<name>A0A0M1LU65_CLOBO</name>
<dbReference type="GO" id="GO:0006950">
    <property type="term" value="P:response to stress"/>
    <property type="evidence" value="ECO:0007669"/>
    <property type="project" value="TreeGrafter"/>
</dbReference>
<dbReference type="PROSITE" id="PS50995">
    <property type="entry name" value="HTH_MARR_2"/>
    <property type="match status" value="1"/>
</dbReference>
<dbReference type="PANTHER" id="PTHR33164:SF102">
    <property type="entry name" value="TRANSCRIPTIONAL REGULATORY PROTEIN"/>
    <property type="match status" value="1"/>
</dbReference>
<evidence type="ECO:0000313" key="2">
    <source>
        <dbReference type="EMBL" id="NFF86625.1"/>
    </source>
</evidence>
<dbReference type="Gene3D" id="1.10.10.10">
    <property type="entry name" value="Winged helix-like DNA-binding domain superfamily/Winged helix DNA-binding domain"/>
    <property type="match status" value="1"/>
</dbReference>
<dbReference type="RefSeq" id="WP_053341690.1">
    <property type="nucleotide sequence ID" value="NZ_LFPA01000026.1"/>
</dbReference>
<protein>
    <submittedName>
        <fullName evidence="2">MarR family transcriptional regulator</fullName>
    </submittedName>
</protein>
<dbReference type="OrthoDB" id="1904181at2"/>
<gene>
    <name evidence="2" type="ORF">FC774_01700</name>
    <name evidence="3" type="ORF">FDB51_08300</name>
</gene>
<dbReference type="PANTHER" id="PTHR33164">
    <property type="entry name" value="TRANSCRIPTIONAL REGULATOR, MARR FAMILY"/>
    <property type="match status" value="1"/>
</dbReference>
<comment type="caution">
    <text evidence="2">The sequence shown here is derived from an EMBL/GenBank/DDBJ whole genome shotgun (WGS) entry which is preliminary data.</text>
</comment>
<dbReference type="GO" id="GO:0003700">
    <property type="term" value="F:DNA-binding transcription factor activity"/>
    <property type="evidence" value="ECO:0007669"/>
    <property type="project" value="InterPro"/>
</dbReference>
<dbReference type="InterPro" id="IPR039422">
    <property type="entry name" value="MarR/SlyA-like"/>
</dbReference>
<evidence type="ECO:0000313" key="4">
    <source>
        <dbReference type="Proteomes" id="UP000473681"/>
    </source>
</evidence>
<dbReference type="Proteomes" id="UP000476820">
    <property type="component" value="Unassembled WGS sequence"/>
</dbReference>
<dbReference type="EMBL" id="SWOV01000003">
    <property type="protein sequence ID" value="NFF86625.1"/>
    <property type="molecule type" value="Genomic_DNA"/>
</dbReference>
<evidence type="ECO:0000259" key="1">
    <source>
        <dbReference type="PROSITE" id="PS50995"/>
    </source>
</evidence>
<dbReference type="Proteomes" id="UP000473681">
    <property type="component" value="Unassembled WGS sequence"/>
</dbReference>
<organism evidence="2 5">
    <name type="scientific">Clostridium botulinum</name>
    <dbReference type="NCBI Taxonomy" id="1491"/>
    <lineage>
        <taxon>Bacteria</taxon>
        <taxon>Bacillati</taxon>
        <taxon>Bacillota</taxon>
        <taxon>Clostridia</taxon>
        <taxon>Eubacteriales</taxon>
        <taxon>Clostridiaceae</taxon>
        <taxon>Clostridium</taxon>
    </lineage>
</organism>
<sequence length="142" mass="16350">METEDLLKCSKIISLFCRLNVNRKIGIPISSVEMEMLTLIYNAENEVTPLMISKIMNLKKPSVSGVVESLLKKNYVQKEQNCNDKRSYYLVITEKGKELLKSANDLYLSAIYTLEKELGRDAFVSFIETMNKANDILKEFRK</sequence>
<proteinExistence type="predicted"/>
<reference evidence="4 5" key="1">
    <citation type="submission" date="2019-04" db="EMBL/GenBank/DDBJ databases">
        <title>Genome sequencing of Clostridium botulinum Groups I-IV and Clostridium butyricum.</title>
        <authorList>
            <person name="Brunt J."/>
            <person name="Van Vliet A.H.M."/>
            <person name="Stringer S.C."/>
            <person name="Carter A.T."/>
            <person name="Peck M.W."/>
        </authorList>
    </citation>
    <scope>NUCLEOTIDE SEQUENCE [LARGE SCALE GENOMIC DNA]</scope>
    <source>
        <strain evidence="2 5">1605</strain>
        <strain evidence="3 4">CB-K-33E</strain>
    </source>
</reference>
<accession>A0A0M1LU65</accession>
<dbReference type="SUPFAM" id="SSF46785">
    <property type="entry name" value="Winged helix' DNA-binding domain"/>
    <property type="match status" value="1"/>
</dbReference>
<dbReference type="InterPro" id="IPR000835">
    <property type="entry name" value="HTH_MarR-typ"/>
</dbReference>
<dbReference type="PRINTS" id="PR00598">
    <property type="entry name" value="HTHMARR"/>
</dbReference>
<evidence type="ECO:0000313" key="3">
    <source>
        <dbReference type="EMBL" id="NFN35130.1"/>
    </source>
</evidence>
<dbReference type="InterPro" id="IPR036390">
    <property type="entry name" value="WH_DNA-bd_sf"/>
</dbReference>
<dbReference type="Pfam" id="PF01047">
    <property type="entry name" value="MarR"/>
    <property type="match status" value="1"/>
</dbReference>
<evidence type="ECO:0000313" key="5">
    <source>
        <dbReference type="Proteomes" id="UP000476820"/>
    </source>
</evidence>